<dbReference type="InterPro" id="IPR037171">
    <property type="entry name" value="NagB/RpiA_transferase-like"/>
</dbReference>
<keyword evidence="1 4" id="KW-0378">Hydrolase</keyword>
<protein>
    <recommendedName>
        <fullName evidence="2">Glucosamine-6-phosphate deaminase</fullName>
        <ecNumber evidence="2">3.5.99.6</ecNumber>
    </recommendedName>
</protein>
<name>A0AAP9ERD9_GLUTH</name>
<dbReference type="GO" id="GO:0005737">
    <property type="term" value="C:cytoplasm"/>
    <property type="evidence" value="ECO:0007669"/>
    <property type="project" value="TreeGrafter"/>
</dbReference>
<dbReference type="GO" id="GO:0006043">
    <property type="term" value="P:glucosamine catabolic process"/>
    <property type="evidence" value="ECO:0007669"/>
    <property type="project" value="TreeGrafter"/>
</dbReference>
<evidence type="ECO:0000259" key="3">
    <source>
        <dbReference type="Pfam" id="PF01182"/>
    </source>
</evidence>
<dbReference type="InterPro" id="IPR004547">
    <property type="entry name" value="Glucosamine6P_isomerase"/>
</dbReference>
<evidence type="ECO:0000313" key="4">
    <source>
        <dbReference type="EMBL" id="QEH96028.1"/>
    </source>
</evidence>
<reference evidence="4 5" key="1">
    <citation type="submission" date="2019-08" db="EMBL/GenBank/DDBJ databases">
        <title>Gluconobacter frateurii HD924 genome.</title>
        <authorList>
            <person name="Liu Y."/>
            <person name="Zhang P."/>
        </authorList>
    </citation>
    <scope>NUCLEOTIDE SEQUENCE [LARGE SCALE GENOMIC DNA]</scope>
    <source>
        <strain evidence="4 5">HD924</strain>
    </source>
</reference>
<dbReference type="KEGG" id="gti:FXF46_06845"/>
<gene>
    <name evidence="4" type="primary">nagB</name>
    <name evidence="4" type="ORF">FXF46_06845</name>
</gene>
<dbReference type="Pfam" id="PF01182">
    <property type="entry name" value="Glucosamine_iso"/>
    <property type="match status" value="1"/>
</dbReference>
<dbReference type="GO" id="GO:0019262">
    <property type="term" value="P:N-acetylneuraminate catabolic process"/>
    <property type="evidence" value="ECO:0007669"/>
    <property type="project" value="TreeGrafter"/>
</dbReference>
<dbReference type="NCBIfam" id="TIGR00502">
    <property type="entry name" value="nagB"/>
    <property type="match status" value="1"/>
</dbReference>
<dbReference type="PANTHER" id="PTHR11280">
    <property type="entry name" value="GLUCOSAMINE-6-PHOSPHATE ISOMERASE"/>
    <property type="match status" value="1"/>
</dbReference>
<dbReference type="SUPFAM" id="SSF100950">
    <property type="entry name" value="NagB/RpiA/CoA transferase-like"/>
    <property type="match status" value="1"/>
</dbReference>
<dbReference type="GO" id="GO:0042802">
    <property type="term" value="F:identical protein binding"/>
    <property type="evidence" value="ECO:0007669"/>
    <property type="project" value="TreeGrafter"/>
</dbReference>
<dbReference type="Proteomes" id="UP000323560">
    <property type="component" value="Chromosome"/>
</dbReference>
<dbReference type="EMBL" id="CP043043">
    <property type="protein sequence ID" value="QEH96028.1"/>
    <property type="molecule type" value="Genomic_DNA"/>
</dbReference>
<dbReference type="EC" id="3.5.99.6" evidence="2"/>
<dbReference type="AlphaFoldDB" id="A0AAP9ERD9"/>
<evidence type="ECO:0000313" key="5">
    <source>
        <dbReference type="Proteomes" id="UP000323560"/>
    </source>
</evidence>
<dbReference type="GO" id="GO:0005975">
    <property type="term" value="P:carbohydrate metabolic process"/>
    <property type="evidence" value="ECO:0007669"/>
    <property type="project" value="InterPro"/>
</dbReference>
<feature type="domain" description="Glucosamine/galactosamine-6-phosphate isomerase" evidence="3">
    <location>
        <begin position="23"/>
        <end position="224"/>
    </location>
</feature>
<dbReference type="GO" id="GO:0004342">
    <property type="term" value="F:glucosamine-6-phosphate deaminase activity"/>
    <property type="evidence" value="ECO:0007669"/>
    <property type="project" value="UniProtKB-UniRule"/>
</dbReference>
<evidence type="ECO:0000256" key="1">
    <source>
        <dbReference type="ARBA" id="ARBA00022801"/>
    </source>
</evidence>
<dbReference type="InterPro" id="IPR006148">
    <property type="entry name" value="Glc/Gal-6P_isomerase"/>
</dbReference>
<proteinExistence type="predicted"/>
<accession>A0AAP9ERD9</accession>
<sequence length="250" mass="26786">MQVIVTPDPGSAFQQAASIIAGEIRSSPFPVLGLATGRTMEGIYSLLVQDHCQNGLDFSAVTSFNLDEYVGLPASSPQSYRHYMDEHLFAHVNMRADHVHVPDGVAEDLAAECQAYEQAIHDAGGIGLQLLGIGETGHIGFNEPPSSFDSRTRQVTLHSVTRRQNAGMFGGNPDKVPEKALTMGVGTILDARHLLLVAYGRGKADIIARALLDPVTPDVSASAIRLHPHCTVILDTAAARVWQEKSALVS</sequence>
<dbReference type="PANTHER" id="PTHR11280:SF5">
    <property type="entry name" value="GLUCOSAMINE-6-PHOSPHATE ISOMERASE"/>
    <property type="match status" value="1"/>
</dbReference>
<organism evidence="4 5">
    <name type="scientific">Gluconobacter thailandicus</name>
    <dbReference type="NCBI Taxonomy" id="257438"/>
    <lineage>
        <taxon>Bacteria</taxon>
        <taxon>Pseudomonadati</taxon>
        <taxon>Pseudomonadota</taxon>
        <taxon>Alphaproteobacteria</taxon>
        <taxon>Acetobacterales</taxon>
        <taxon>Acetobacteraceae</taxon>
        <taxon>Gluconobacter</taxon>
    </lineage>
</organism>
<dbReference type="Gene3D" id="3.40.50.1360">
    <property type="match status" value="1"/>
</dbReference>
<dbReference type="GO" id="GO:0006046">
    <property type="term" value="P:N-acetylglucosamine catabolic process"/>
    <property type="evidence" value="ECO:0007669"/>
    <property type="project" value="UniProtKB-UniRule"/>
</dbReference>
<dbReference type="CDD" id="cd01399">
    <property type="entry name" value="GlcN6P_deaminase"/>
    <property type="match status" value="1"/>
</dbReference>
<dbReference type="RefSeq" id="WP_148620178.1">
    <property type="nucleotide sequence ID" value="NZ_CP043043.1"/>
</dbReference>
<evidence type="ECO:0000256" key="2">
    <source>
        <dbReference type="NCBIfam" id="TIGR00502"/>
    </source>
</evidence>